<dbReference type="OrthoDB" id="5836119at2759"/>
<dbReference type="EMBL" id="JAAMOB010000012">
    <property type="protein sequence ID" value="KAF4106860.1"/>
    <property type="molecule type" value="Genomic_DNA"/>
</dbReference>
<gene>
    <name evidence="2" type="ORF">G5714_012850</name>
</gene>
<dbReference type="Proteomes" id="UP000579812">
    <property type="component" value="Unassembled WGS sequence"/>
</dbReference>
<evidence type="ECO:0008006" key="4">
    <source>
        <dbReference type="Google" id="ProtNLM"/>
    </source>
</evidence>
<name>A0A7J6CHW1_9TELE</name>
<proteinExistence type="predicted"/>
<organism evidence="2 3">
    <name type="scientific">Onychostoma macrolepis</name>
    <dbReference type="NCBI Taxonomy" id="369639"/>
    <lineage>
        <taxon>Eukaryota</taxon>
        <taxon>Metazoa</taxon>
        <taxon>Chordata</taxon>
        <taxon>Craniata</taxon>
        <taxon>Vertebrata</taxon>
        <taxon>Euteleostomi</taxon>
        <taxon>Actinopterygii</taxon>
        <taxon>Neopterygii</taxon>
        <taxon>Teleostei</taxon>
        <taxon>Ostariophysi</taxon>
        <taxon>Cypriniformes</taxon>
        <taxon>Cyprinidae</taxon>
        <taxon>Acrossocheilinae</taxon>
        <taxon>Onychostoma</taxon>
    </lineage>
</organism>
<dbReference type="PANTHER" id="PTHR13408:SF1">
    <property type="entry name" value="ZGC:171971"/>
    <property type="match status" value="1"/>
</dbReference>
<dbReference type="GO" id="GO:0005666">
    <property type="term" value="C:RNA polymerase III complex"/>
    <property type="evidence" value="ECO:0007669"/>
    <property type="project" value="InterPro"/>
</dbReference>
<feature type="compositionally biased region" description="Basic and acidic residues" evidence="1">
    <location>
        <begin position="88"/>
        <end position="99"/>
    </location>
</feature>
<dbReference type="AlphaFoldDB" id="A0A7J6CHW1"/>
<sequence length="408" mass="45322">MMLLQGCSCQLEEFNRNDLRMCEHGDGDAEASSSAILRSSFALGRALPGRISLNPPPPGRLTSLRSRDLTLGGYKKKTFVPNVHSVRKTKDELQKETHTAPKKKERREREDRQRERRRREKPQTIQSHSIFEQGPADTYRKLGNWSGSNLSDCDPALVTKCIKKEKNNAEDDDNEILQKLQRDDFLDDPGLKNDPKQRPIRLPLYQSCNFLSTDAASSFKEDIASDNALKSAKAEQKYPVSARGTSACPQQPTVGELFQQLSVSDKEELLFIQLPDTIPGQPKTSSPEKPRKEGKTQDKRSSQIKALDQPDKGALPVLSDFSEGLIGKLQIRKSGKVQLVMGNVTLDVSEGAAFSFLQQLVCVRMSEGLTGDMTVLGNITHKLVCSPDFETLLQEAKLPSDPNSASKS</sequence>
<reference evidence="2 3" key="1">
    <citation type="submission" date="2020-04" db="EMBL/GenBank/DDBJ databases">
        <title>Chromosome-level genome assembly of a cyprinid fish Onychostoma macrolepis by integration of Nanopore Sequencing, Bionano and Hi-C technology.</title>
        <authorList>
            <person name="Wang D."/>
        </authorList>
    </citation>
    <scope>NUCLEOTIDE SEQUENCE [LARGE SCALE GENOMIC DNA]</scope>
    <source>
        <strain evidence="2">SWU-2019</strain>
        <tissue evidence="2">Muscle</tissue>
    </source>
</reference>
<evidence type="ECO:0000313" key="3">
    <source>
        <dbReference type="Proteomes" id="UP000579812"/>
    </source>
</evidence>
<evidence type="ECO:0000256" key="1">
    <source>
        <dbReference type="SAM" id="MobiDB-lite"/>
    </source>
</evidence>
<feature type="region of interest" description="Disordered" evidence="1">
    <location>
        <begin position="82"/>
        <end position="138"/>
    </location>
</feature>
<keyword evidence="3" id="KW-1185">Reference proteome</keyword>
<dbReference type="Pfam" id="PF05132">
    <property type="entry name" value="RNA_pol_Rpc4"/>
    <property type="match status" value="1"/>
</dbReference>
<dbReference type="InterPro" id="IPR007811">
    <property type="entry name" value="RPC4"/>
</dbReference>
<protein>
    <recommendedName>
        <fullName evidence="4">DNA-directed RNA polymerase III subunit RPC4</fullName>
    </recommendedName>
</protein>
<evidence type="ECO:0000313" key="2">
    <source>
        <dbReference type="EMBL" id="KAF4106860.1"/>
    </source>
</evidence>
<accession>A0A7J6CHW1</accession>
<comment type="caution">
    <text evidence="2">The sequence shown here is derived from an EMBL/GenBank/DDBJ whole genome shotgun (WGS) entry which is preliminary data.</text>
</comment>
<dbReference type="PANTHER" id="PTHR13408">
    <property type="entry name" value="DNA-DIRECTED RNA POLYMERASE III"/>
    <property type="match status" value="1"/>
</dbReference>
<feature type="compositionally biased region" description="Basic and acidic residues" evidence="1">
    <location>
        <begin position="286"/>
        <end position="301"/>
    </location>
</feature>
<dbReference type="GO" id="GO:0042797">
    <property type="term" value="P:tRNA transcription by RNA polymerase III"/>
    <property type="evidence" value="ECO:0007669"/>
    <property type="project" value="TreeGrafter"/>
</dbReference>
<dbReference type="GO" id="GO:0003677">
    <property type="term" value="F:DNA binding"/>
    <property type="evidence" value="ECO:0007669"/>
    <property type="project" value="InterPro"/>
</dbReference>
<feature type="region of interest" description="Disordered" evidence="1">
    <location>
        <begin position="274"/>
        <end position="309"/>
    </location>
</feature>